<dbReference type="AlphaFoldDB" id="A0A2U3AKC1"/>
<sequence>MINRTNLRDIIERNKSLILSVSKKVEEVESLGLSFKLTPIEAIKRYLENKANLIMFPSDDLEYGGLVTYKHGRFYIHINTNQPKTYENFIWAHEFYHFYFESKEIMNSEVKTFADGSFPSEEERCANLFSAELLINKHVLQETFNDISNTFKEDTLSNRVVRLIESFKLPYKCIVIKLVQDGLISLDEAEEIIDYDYRNNLPGDFDHSLLTSSRSVSFDSVARLLNDDVVKENLSSSDLEKIESNYTTRMKQLGGTDR</sequence>
<dbReference type="PANTHER" id="PTHR43236">
    <property type="entry name" value="ANTITOXIN HIGA1"/>
    <property type="match status" value="1"/>
</dbReference>
<dbReference type="RefSeq" id="WP_109306384.1">
    <property type="nucleotide sequence ID" value="NZ_BJUF01000004.1"/>
</dbReference>
<proteinExistence type="predicted"/>
<dbReference type="InterPro" id="IPR052345">
    <property type="entry name" value="Rad_response_metalloprotease"/>
</dbReference>
<reference evidence="2 3" key="1">
    <citation type="submission" date="2018-05" db="EMBL/GenBank/DDBJ databases">
        <title>Kurthia sibirica genome sequence.</title>
        <authorList>
            <person name="Maclea K.S."/>
            <person name="Goen A.E."/>
        </authorList>
    </citation>
    <scope>NUCLEOTIDE SEQUENCE [LARGE SCALE GENOMIC DNA]</scope>
    <source>
        <strain evidence="2 3">ATCC 49154</strain>
    </source>
</reference>
<protein>
    <recommendedName>
        <fullName evidence="1">IrrE N-terminal-like domain-containing protein</fullName>
    </recommendedName>
</protein>
<organism evidence="2 3">
    <name type="scientific">Kurthia sibirica</name>
    <dbReference type="NCBI Taxonomy" id="202750"/>
    <lineage>
        <taxon>Bacteria</taxon>
        <taxon>Bacillati</taxon>
        <taxon>Bacillota</taxon>
        <taxon>Bacilli</taxon>
        <taxon>Bacillales</taxon>
        <taxon>Caryophanaceae</taxon>
        <taxon>Kurthia</taxon>
    </lineage>
</organism>
<dbReference type="Proteomes" id="UP000245938">
    <property type="component" value="Unassembled WGS sequence"/>
</dbReference>
<gene>
    <name evidence="2" type="ORF">DEX24_10460</name>
</gene>
<keyword evidence="3" id="KW-1185">Reference proteome</keyword>
<accession>A0A2U3AKC1</accession>
<dbReference type="InterPro" id="IPR010359">
    <property type="entry name" value="IrrE_HExxH"/>
</dbReference>
<comment type="caution">
    <text evidence="2">The sequence shown here is derived from an EMBL/GenBank/DDBJ whole genome shotgun (WGS) entry which is preliminary data.</text>
</comment>
<dbReference type="EMBL" id="QFVR01000013">
    <property type="protein sequence ID" value="PWI24988.1"/>
    <property type="molecule type" value="Genomic_DNA"/>
</dbReference>
<evidence type="ECO:0000313" key="2">
    <source>
        <dbReference type="EMBL" id="PWI24988.1"/>
    </source>
</evidence>
<dbReference type="OrthoDB" id="2030399at2"/>
<name>A0A2U3AKC1_9BACL</name>
<evidence type="ECO:0000313" key="3">
    <source>
        <dbReference type="Proteomes" id="UP000245938"/>
    </source>
</evidence>
<dbReference type="Pfam" id="PF06114">
    <property type="entry name" value="Peptidase_M78"/>
    <property type="match status" value="1"/>
</dbReference>
<feature type="domain" description="IrrE N-terminal-like" evidence="1">
    <location>
        <begin position="54"/>
        <end position="172"/>
    </location>
</feature>
<dbReference type="PANTHER" id="PTHR43236:SF1">
    <property type="entry name" value="BLL7220 PROTEIN"/>
    <property type="match status" value="1"/>
</dbReference>
<dbReference type="Gene3D" id="1.10.10.2910">
    <property type="match status" value="1"/>
</dbReference>
<evidence type="ECO:0000259" key="1">
    <source>
        <dbReference type="Pfam" id="PF06114"/>
    </source>
</evidence>